<organism evidence="2 3">
    <name type="scientific">Corallococcus terminator</name>
    <dbReference type="NCBI Taxonomy" id="2316733"/>
    <lineage>
        <taxon>Bacteria</taxon>
        <taxon>Pseudomonadati</taxon>
        <taxon>Myxococcota</taxon>
        <taxon>Myxococcia</taxon>
        <taxon>Myxococcales</taxon>
        <taxon>Cystobacterineae</taxon>
        <taxon>Myxococcaceae</taxon>
        <taxon>Corallococcus</taxon>
    </lineage>
</organism>
<gene>
    <name evidence="2" type="ORF">D7V88_41365</name>
</gene>
<proteinExistence type="predicted"/>
<evidence type="ECO:0000313" key="2">
    <source>
        <dbReference type="EMBL" id="RKG66853.1"/>
    </source>
</evidence>
<reference evidence="3" key="1">
    <citation type="submission" date="2018-09" db="EMBL/GenBank/DDBJ databases">
        <authorList>
            <person name="Livingstone P.G."/>
            <person name="Whitworth D.E."/>
        </authorList>
    </citation>
    <scope>NUCLEOTIDE SEQUENCE [LARGE SCALE GENOMIC DNA]</scope>
    <source>
        <strain evidence="3">CA054A</strain>
    </source>
</reference>
<keyword evidence="3" id="KW-1185">Reference proteome</keyword>
<evidence type="ECO:0000256" key="1">
    <source>
        <dbReference type="SAM" id="MobiDB-lite"/>
    </source>
</evidence>
<dbReference type="Proteomes" id="UP000268094">
    <property type="component" value="Unassembled WGS sequence"/>
</dbReference>
<dbReference type="EMBL" id="RAVZ01000667">
    <property type="protein sequence ID" value="RKG66853.1"/>
    <property type="molecule type" value="Genomic_DNA"/>
</dbReference>
<comment type="caution">
    <text evidence="2">The sequence shown here is derived from an EMBL/GenBank/DDBJ whole genome shotgun (WGS) entry which is preliminary data.</text>
</comment>
<sequence>MFRDDAQRAAVCNSFLVHVSKPPLFTAEGPIPLAFDLLEACSWSSGERAFLHLAWTLWDAEKAVPFMDVVGSLDSRSYALLAGFIAALGEGSPAIDRWLASAHKSRPPPHALRMVDSVNSDREE</sequence>
<accession>A0A3A8HNS3</accession>
<evidence type="ECO:0000313" key="3">
    <source>
        <dbReference type="Proteomes" id="UP000268094"/>
    </source>
</evidence>
<name>A0A3A8HNS3_9BACT</name>
<dbReference type="AlphaFoldDB" id="A0A3A8HNS3"/>
<dbReference type="RefSeq" id="WP_120545940.1">
    <property type="nucleotide sequence ID" value="NZ_RAVZ01000667.1"/>
</dbReference>
<feature type="region of interest" description="Disordered" evidence="1">
    <location>
        <begin position="104"/>
        <end position="124"/>
    </location>
</feature>
<protein>
    <submittedName>
        <fullName evidence="2">Uncharacterized protein</fullName>
    </submittedName>
</protein>